<feature type="region of interest" description="Disordered" evidence="1">
    <location>
        <begin position="48"/>
        <end position="71"/>
    </location>
</feature>
<reference evidence="2 3" key="1">
    <citation type="journal article" date="2015" name="Genome Announc.">
        <title>Complete Genome Sequence of Polypropylene Glycol- and Polyethylene Glycol-Degrading Sphingopyxis macrogoltabida Strain EY-1.</title>
        <authorList>
            <person name="Ohtsubo Y."/>
            <person name="Nagata Y."/>
            <person name="Numata M."/>
            <person name="Tsuchikane K."/>
            <person name="Hosoyama A."/>
            <person name="Yamazoe A."/>
            <person name="Tsuda M."/>
            <person name="Fujita N."/>
            <person name="Kawai F."/>
        </authorList>
    </citation>
    <scope>NUCLEOTIDE SEQUENCE [LARGE SCALE GENOMIC DNA]</scope>
    <source>
        <strain evidence="2 3">EY-1</strain>
    </source>
</reference>
<name>A0A0N9V013_SPHMC</name>
<proteinExistence type="predicted"/>
<dbReference type="OrthoDB" id="9982153at2"/>
<evidence type="ECO:0000313" key="3">
    <source>
        <dbReference type="Proteomes" id="UP000058074"/>
    </source>
</evidence>
<dbReference type="Proteomes" id="UP000058074">
    <property type="component" value="Chromosome"/>
</dbReference>
<dbReference type="AlphaFoldDB" id="A0A0N9V013"/>
<dbReference type="EMBL" id="CP012700">
    <property type="protein sequence ID" value="ALH81223.1"/>
    <property type="molecule type" value="Genomic_DNA"/>
</dbReference>
<dbReference type="KEGG" id="smag:AN936_12855"/>
<evidence type="ECO:0000256" key="1">
    <source>
        <dbReference type="SAM" id="MobiDB-lite"/>
    </source>
</evidence>
<evidence type="ECO:0000313" key="2">
    <source>
        <dbReference type="EMBL" id="ALH81223.1"/>
    </source>
</evidence>
<sequence length="102" mass="11496">MVATRVVLPGLIIIRDVGIEVLCAMRVDMVGGVRKRLSLFGMHIGHHQQIAEKERDKRKKRQDKTSHYGAATRVSARMVQETILARLFGSLLMSLSPMDLVR</sequence>
<accession>A0A0N9V013</accession>
<dbReference type="RefSeq" id="WP_034953554.1">
    <property type="nucleotide sequence ID" value="NZ_CP012700.1"/>
</dbReference>
<organism evidence="2 3">
    <name type="scientific">Sphingopyxis macrogoltabida</name>
    <name type="common">Sphingomonas macrogoltabidus</name>
    <dbReference type="NCBI Taxonomy" id="33050"/>
    <lineage>
        <taxon>Bacteria</taxon>
        <taxon>Pseudomonadati</taxon>
        <taxon>Pseudomonadota</taxon>
        <taxon>Alphaproteobacteria</taxon>
        <taxon>Sphingomonadales</taxon>
        <taxon>Sphingomonadaceae</taxon>
        <taxon>Sphingopyxis</taxon>
    </lineage>
</organism>
<protein>
    <submittedName>
        <fullName evidence="2">Uncharacterized protein</fullName>
    </submittedName>
</protein>
<gene>
    <name evidence="2" type="ORF">AN936_12855</name>
</gene>